<reference evidence="3 4" key="1">
    <citation type="submission" date="2014-11" db="EMBL/GenBank/DDBJ databases">
        <authorList>
            <person name="Zhu J."/>
            <person name="Qi W."/>
            <person name="Song R."/>
        </authorList>
    </citation>
    <scope>NUCLEOTIDE SEQUENCE [LARGE SCALE GENOMIC DNA]</scope>
</reference>
<dbReference type="PhylomeDB" id="A0A0G4GT96"/>
<dbReference type="STRING" id="1169540.A0A0G4GT96"/>
<dbReference type="AlphaFoldDB" id="A0A0G4GT96"/>
<dbReference type="Pfam" id="PF00856">
    <property type="entry name" value="SET"/>
    <property type="match status" value="1"/>
</dbReference>
<feature type="region of interest" description="Disordered" evidence="1">
    <location>
        <begin position="1"/>
        <end position="93"/>
    </location>
</feature>
<dbReference type="EMBL" id="CDMY01000800">
    <property type="protein sequence ID" value="CEM33888.1"/>
    <property type="molecule type" value="Genomic_DNA"/>
</dbReference>
<dbReference type="InterPro" id="IPR046341">
    <property type="entry name" value="SET_dom_sf"/>
</dbReference>
<feature type="compositionally biased region" description="Polar residues" evidence="1">
    <location>
        <begin position="628"/>
        <end position="649"/>
    </location>
</feature>
<feature type="domain" description="SET" evidence="2">
    <location>
        <begin position="96"/>
        <end position="339"/>
    </location>
</feature>
<dbReference type="InterPro" id="IPR050869">
    <property type="entry name" value="H3K4_H4K5_MeTrfase"/>
</dbReference>
<dbReference type="FunCoup" id="A0A0G4GT96">
    <property type="interactions" value="3"/>
</dbReference>
<organism evidence="3 4">
    <name type="scientific">Vitrella brassicaformis (strain CCMP3155)</name>
    <dbReference type="NCBI Taxonomy" id="1169540"/>
    <lineage>
        <taxon>Eukaryota</taxon>
        <taxon>Sar</taxon>
        <taxon>Alveolata</taxon>
        <taxon>Colpodellida</taxon>
        <taxon>Vitrellaceae</taxon>
        <taxon>Vitrella</taxon>
    </lineage>
</organism>
<feature type="compositionally biased region" description="Basic residues" evidence="1">
    <location>
        <begin position="29"/>
        <end position="45"/>
    </location>
</feature>
<dbReference type="Proteomes" id="UP000041254">
    <property type="component" value="Unassembled WGS sequence"/>
</dbReference>
<dbReference type="CDD" id="cd20071">
    <property type="entry name" value="SET_SMYD"/>
    <property type="match status" value="1"/>
</dbReference>
<evidence type="ECO:0000256" key="1">
    <source>
        <dbReference type="SAM" id="MobiDB-lite"/>
    </source>
</evidence>
<evidence type="ECO:0000259" key="2">
    <source>
        <dbReference type="PROSITE" id="PS50280"/>
    </source>
</evidence>
<protein>
    <recommendedName>
        <fullName evidence="2">SET domain-containing protein</fullName>
    </recommendedName>
</protein>
<dbReference type="PANTHER" id="PTHR12197:SF292">
    <property type="entry name" value="SET DOMAIN-CONTAINING PROTEIN"/>
    <property type="match status" value="1"/>
</dbReference>
<gene>
    <name evidence="3" type="ORF">Vbra_6361</name>
</gene>
<dbReference type="InterPro" id="IPR001214">
    <property type="entry name" value="SET_dom"/>
</dbReference>
<dbReference type="OrthoDB" id="194358at2759"/>
<feature type="compositionally biased region" description="Polar residues" evidence="1">
    <location>
        <begin position="61"/>
        <end position="75"/>
    </location>
</feature>
<evidence type="ECO:0000313" key="3">
    <source>
        <dbReference type="EMBL" id="CEM33888.1"/>
    </source>
</evidence>
<dbReference type="Gene3D" id="1.25.40.10">
    <property type="entry name" value="Tetratricopeptide repeat domain"/>
    <property type="match status" value="1"/>
</dbReference>
<dbReference type="SUPFAM" id="SSF82199">
    <property type="entry name" value="SET domain"/>
    <property type="match status" value="1"/>
</dbReference>
<keyword evidence="4" id="KW-1185">Reference proteome</keyword>
<dbReference type="InterPro" id="IPR011990">
    <property type="entry name" value="TPR-like_helical_dom_sf"/>
</dbReference>
<feature type="compositionally biased region" description="Polar residues" evidence="1">
    <location>
        <begin position="598"/>
        <end position="607"/>
    </location>
</feature>
<sequence length="673" mass="74657">MKVKYGGARDGAVEVASRTTVRELGSGRGSHHQQRRHQREQHGHRVQASSASGDDGPAGRQSESMGASGDSLSQSVGGGGCMDDTPSNWSDEQIDRAVEVRRVEGKGRCLFTRRALAPGTVVYKEEPLLVALPSLDAQLWDKLVKVNEDKPLELPPIWHFAALYSLQYMSQRDLHKCFDKCIPDPDEIAEPSPDVLRVVERLQLCPLDASPTRKGSAASISSSSKLAGGARRKDDQLQAWVHLCETGEGRTKPWTCYGYELGSQTPIHPLHYQKMLIVWRYNSFGHHTEAEGLVLYNRTSLMAHSCAASCCWLYGDNDAYVLRSRVALKEGDELTISYIGDDDLIKSTDMRREKLLGWRFICRCDRCVMPRDEARGFRCPNCNIGTTTFQDVVDDSTDVETVTEATPCDTCGSVIAPNAIKSYTTVESLYNKRLDECDKNDLEDLHAVWTEAVKIFTQHWIIAHLAGLICEGLRDVYQFDEAIHFHSIKLNYLRKVMPLASYTLAWAHEESADLCGYKIEQESSEPDAPATQTPIPMFSKLVMERAYEDARALLLLLCGESHHYTQAAVRKLDHVHSLPVHPLPSPPASTPSEAAEPDNTTHTNASAPSPPLPAETNHHHQHHQQQQRQMTPLTYHTQSHGQPNGTTTGDAGGVCAPDVLGTRLAAAAQRQAW</sequence>
<accession>A0A0G4GT96</accession>
<dbReference type="PANTHER" id="PTHR12197">
    <property type="entry name" value="HISTONE-LYSINE N-METHYLTRANSFERASE SMYD"/>
    <property type="match status" value="1"/>
</dbReference>
<feature type="region of interest" description="Disordered" evidence="1">
    <location>
        <begin position="579"/>
        <end position="653"/>
    </location>
</feature>
<proteinExistence type="predicted"/>
<dbReference type="VEuPathDB" id="CryptoDB:Vbra_6361"/>
<dbReference type="InParanoid" id="A0A0G4GT96"/>
<name>A0A0G4GT96_VITBC</name>
<dbReference type="Gene3D" id="2.170.270.10">
    <property type="entry name" value="SET domain"/>
    <property type="match status" value="1"/>
</dbReference>
<evidence type="ECO:0000313" key="4">
    <source>
        <dbReference type="Proteomes" id="UP000041254"/>
    </source>
</evidence>
<dbReference type="PROSITE" id="PS50280">
    <property type="entry name" value="SET"/>
    <property type="match status" value="1"/>
</dbReference>